<gene>
    <name evidence="1" type="ORF">JCM5805K_1792</name>
</gene>
<comment type="caution">
    <text evidence="1">The sequence shown here is derived from an EMBL/GenBank/DDBJ whole genome shotgun (WGS) entry which is preliminary data.</text>
</comment>
<proteinExistence type="predicted"/>
<evidence type="ECO:0000313" key="1">
    <source>
        <dbReference type="EMBL" id="GAM80677.1"/>
    </source>
</evidence>
<dbReference type="AlphaFoldDB" id="A0A0B8QUH9"/>
<evidence type="ECO:0000313" key="2">
    <source>
        <dbReference type="Proteomes" id="UP000031847"/>
    </source>
</evidence>
<name>A0A0B8QUH9_LACLL</name>
<accession>A0A0B8QUH9</accession>
<organism evidence="1 2">
    <name type="scientific">Lactococcus lactis subsp. lactis</name>
    <name type="common">Streptococcus lactis</name>
    <dbReference type="NCBI Taxonomy" id="1360"/>
    <lineage>
        <taxon>Bacteria</taxon>
        <taxon>Bacillati</taxon>
        <taxon>Bacillota</taxon>
        <taxon>Bacilli</taxon>
        <taxon>Lactobacillales</taxon>
        <taxon>Streptococcaceae</taxon>
        <taxon>Lactococcus</taxon>
    </lineage>
</organism>
<reference evidence="1 2" key="1">
    <citation type="submission" date="2015-01" db="EMBL/GenBank/DDBJ databases">
        <title>Lactococcus lactis subsp.lactis JCM 5805 whole genome shotgun sequence.</title>
        <authorList>
            <person name="Fujii T."/>
            <person name="Tomita Y."/>
            <person name="Ikushima S."/>
            <person name="Fujiwara D."/>
        </authorList>
    </citation>
    <scope>NUCLEOTIDE SEQUENCE [LARGE SCALE GENOMIC DNA]</scope>
    <source>
        <strain evidence="1 2">JCM 5805</strain>
    </source>
</reference>
<dbReference type="EMBL" id="BBSI01000029">
    <property type="protein sequence ID" value="GAM80677.1"/>
    <property type="molecule type" value="Genomic_DNA"/>
</dbReference>
<protein>
    <submittedName>
        <fullName evidence="1">Transposase and inactivated derivatives</fullName>
    </submittedName>
</protein>
<sequence>MMSVKVHFSNGESIVISEETRISAWNSLDKDPDGYYAEGVFSGSNIDSPDLGTSYQHIGLMGLFGSTDWFAIGLDFKNTYKTSAIVSLEETP</sequence>
<dbReference type="Proteomes" id="UP000031847">
    <property type="component" value="Unassembled WGS sequence"/>
</dbReference>